<feature type="transmembrane region" description="Helical" evidence="1">
    <location>
        <begin position="40"/>
        <end position="60"/>
    </location>
</feature>
<feature type="transmembrane region" description="Helical" evidence="1">
    <location>
        <begin position="7"/>
        <end position="34"/>
    </location>
</feature>
<sequence length="185" mass="21036">MKVWETVCFISQTIAANVAIIVIALYLIFLSLWSDSCGDIPFYLLLIGIAMLICSLYYPFYTYGKKKAIQDRQNRIHSLLEPIYEGEITSEEIIKFIPRYLHNICNAAVTVLFGICAPTTYYTFQMFFSRHECPAITYWTSFVISVFDIIVLVAILGACFSCCCLIIVVHVFCKSDEGNEVDIEA</sequence>
<evidence type="ECO:0000313" key="4">
    <source>
        <dbReference type="WormBase" id="T04C12.33"/>
    </source>
</evidence>
<dbReference type="InParanoid" id="A0A1N7SZG0"/>
<dbReference type="FunCoup" id="A0A1N7SZG0">
    <property type="interactions" value="1522"/>
</dbReference>
<keyword evidence="1" id="KW-1133">Transmembrane helix</keyword>
<keyword evidence="3" id="KW-1185">Reference proteome</keyword>
<gene>
    <name evidence="2" type="ORF">CELE_T04C12.33</name>
    <name evidence="2 4" type="ORF">T04C12.33</name>
</gene>
<dbReference type="AlphaFoldDB" id="A0A1N7SZG0"/>
<feature type="transmembrane region" description="Helical" evidence="1">
    <location>
        <begin position="104"/>
        <end position="124"/>
    </location>
</feature>
<keyword evidence="1" id="KW-0472">Membrane</keyword>
<reference evidence="2 3" key="1">
    <citation type="journal article" date="1998" name="Science">
        <title>Genome sequence of the nematode C. elegans: a platform for investigating biology.</title>
        <authorList>
            <consortium name="The C. elegans sequencing consortium"/>
            <person name="Sulson J.E."/>
            <person name="Waterston R."/>
        </authorList>
    </citation>
    <scope>NUCLEOTIDE SEQUENCE [LARGE SCALE GENOMIC DNA]</scope>
    <source>
        <strain evidence="2 3">Bristol N2</strain>
    </source>
</reference>
<evidence type="ECO:0000256" key="1">
    <source>
        <dbReference type="SAM" id="Phobius"/>
    </source>
</evidence>
<dbReference type="OrthoDB" id="5811520at2759"/>
<feature type="transmembrane region" description="Helical" evidence="1">
    <location>
        <begin position="136"/>
        <end position="169"/>
    </location>
</feature>
<dbReference type="SMR" id="A0A1N7SZG0"/>
<proteinExistence type="predicted"/>
<dbReference type="WormBase" id="T04C12.33">
    <property type="protein sequence ID" value="CE51866"/>
    <property type="gene ID" value="WBGene00271444"/>
</dbReference>
<dbReference type="EMBL" id="BX284605">
    <property type="protein sequence ID" value="SIT60447.1"/>
    <property type="molecule type" value="Genomic_DNA"/>
</dbReference>
<accession>A0A1N7SZG0</accession>
<dbReference type="Proteomes" id="UP000001940">
    <property type="component" value="Chromosome V"/>
</dbReference>
<evidence type="ECO:0000313" key="3">
    <source>
        <dbReference type="Proteomes" id="UP000001940"/>
    </source>
</evidence>
<evidence type="ECO:0000313" key="2">
    <source>
        <dbReference type="EMBL" id="SIT60447.1"/>
    </source>
</evidence>
<dbReference type="PANTHER" id="PTHR34152:SF9">
    <property type="entry name" value="TRANSMEMBRANE DOMAIN-CONTAINING PROTEIN"/>
    <property type="match status" value="1"/>
</dbReference>
<dbReference type="CTD" id="30928523"/>
<name>A0A1N7SZG0_CAEEL</name>
<keyword evidence="2" id="KW-0675">Receptor</keyword>
<protein>
    <submittedName>
        <fullName evidence="2">Serpentine Receptor, class E (Epsilon)</fullName>
    </submittedName>
</protein>
<dbReference type="KEGG" id="cel:CELE_T04C12.33"/>
<organism evidence="2 3">
    <name type="scientific">Caenorhabditis elegans</name>
    <dbReference type="NCBI Taxonomy" id="6239"/>
    <lineage>
        <taxon>Eukaryota</taxon>
        <taxon>Metazoa</taxon>
        <taxon>Ecdysozoa</taxon>
        <taxon>Nematoda</taxon>
        <taxon>Chromadorea</taxon>
        <taxon>Rhabditida</taxon>
        <taxon>Rhabditina</taxon>
        <taxon>Rhabditomorpha</taxon>
        <taxon>Rhabditoidea</taxon>
        <taxon>Rhabditidae</taxon>
        <taxon>Peloderinae</taxon>
        <taxon>Caenorhabditis</taxon>
    </lineage>
</organism>
<dbReference type="PANTHER" id="PTHR34152">
    <property type="entry name" value="PROTEIN CBG12353-RELATED"/>
    <property type="match status" value="1"/>
</dbReference>
<dbReference type="RefSeq" id="NP_001335557.1">
    <property type="nucleotide sequence ID" value="NM_001348584.1"/>
</dbReference>
<keyword evidence="1" id="KW-0812">Transmembrane</keyword>
<dbReference type="Bgee" id="WBGene00271444">
    <property type="expression patterns" value="Expressed in adult organism and 1 other cell type or tissue"/>
</dbReference>
<dbReference type="AGR" id="WB:WBGene00271444"/>
<dbReference type="GeneID" id="30928523"/>